<sequence length="371" mass="42738">MAGSGEESQDSGYDIELFENAPDPEFICTICHGVLKHPMELGCQHVFCKSCITHWLTEKQECPYCRKKARSVARSVLPMIHNMIDRLIMKCENRVYGCQETFPLEQYMHHRTACEFRLIKCKYEACATEVFQKNLAAHEQVCEYWSQPCRMGCGVQLTQNQLEEHNCYRDVKRRCMEKIAVLESRLRRMHRHLKLVEGIFQNFDSGDHHFRFPDPIAYEDGESEDLAAEDQEDDSNTLDAELSENESQYSWNSSDIENGDGQPADNDDEGESDIEEAGETVAEQITEDTISVSSRSSTEQEASRTGSQTHLYFETDDGSMASENASCLSAQDAYNRKRLRPCMLQCSLRCRKSIWKRSNLSLKIFSRRRPR</sequence>
<evidence type="ECO:0000313" key="9">
    <source>
        <dbReference type="Proteomes" id="UP000288216"/>
    </source>
</evidence>
<evidence type="ECO:0000259" key="7">
    <source>
        <dbReference type="PROSITE" id="PS50145"/>
    </source>
</evidence>
<keyword evidence="9" id="KW-1185">Reference proteome</keyword>
<feature type="domain" description="TRAF-type" evidence="7">
    <location>
        <begin position="109"/>
        <end position="163"/>
    </location>
</feature>
<evidence type="ECO:0000256" key="2">
    <source>
        <dbReference type="ARBA" id="ARBA00022771"/>
    </source>
</evidence>
<feature type="compositionally biased region" description="Acidic residues" evidence="5">
    <location>
        <begin position="224"/>
        <end position="244"/>
    </location>
</feature>
<dbReference type="PROSITE" id="PS50145">
    <property type="entry name" value="ZF_TRAF"/>
    <property type="match status" value="1"/>
</dbReference>
<evidence type="ECO:0000256" key="1">
    <source>
        <dbReference type="ARBA" id="ARBA00022723"/>
    </source>
</evidence>
<feature type="domain" description="RING-type" evidence="6">
    <location>
        <begin position="28"/>
        <end position="66"/>
    </location>
</feature>
<dbReference type="PANTHER" id="PTHR10131:SF157">
    <property type="entry name" value="RECEPTOR-ASSOCIATED FACTOR, PUTATIVE-RELATED"/>
    <property type="match status" value="1"/>
</dbReference>
<dbReference type="PROSITE" id="PS00518">
    <property type="entry name" value="ZF_RING_1"/>
    <property type="match status" value="1"/>
</dbReference>
<dbReference type="SUPFAM" id="SSF57850">
    <property type="entry name" value="RING/U-box"/>
    <property type="match status" value="1"/>
</dbReference>
<evidence type="ECO:0008006" key="10">
    <source>
        <dbReference type="Google" id="ProtNLM"/>
    </source>
</evidence>
<feature type="zinc finger region" description="TRAF-type" evidence="4">
    <location>
        <begin position="109"/>
        <end position="163"/>
    </location>
</feature>
<dbReference type="GO" id="GO:0043122">
    <property type="term" value="P:regulation of canonical NF-kappaB signal transduction"/>
    <property type="evidence" value="ECO:0007669"/>
    <property type="project" value="TreeGrafter"/>
</dbReference>
<dbReference type="InterPro" id="IPR001841">
    <property type="entry name" value="Znf_RING"/>
</dbReference>
<dbReference type="InterPro" id="IPR001293">
    <property type="entry name" value="Znf_TRAF"/>
</dbReference>
<keyword evidence="3 4" id="KW-0862">Zinc</keyword>
<comment type="caution">
    <text evidence="8">The sequence shown here is derived from an EMBL/GenBank/DDBJ whole genome shotgun (WGS) entry which is preliminary data.</text>
</comment>
<name>A0A401Q2F9_SCYTO</name>
<feature type="compositionally biased region" description="Polar residues" evidence="5">
    <location>
        <begin position="245"/>
        <end position="256"/>
    </location>
</feature>
<dbReference type="InterPro" id="IPR013083">
    <property type="entry name" value="Znf_RING/FYVE/PHD"/>
</dbReference>
<dbReference type="Pfam" id="PF13923">
    <property type="entry name" value="zf-C3HC4_2"/>
    <property type="match status" value="1"/>
</dbReference>
<proteinExistence type="predicted"/>
<evidence type="ECO:0000313" key="8">
    <source>
        <dbReference type="EMBL" id="GCB79548.1"/>
    </source>
</evidence>
<dbReference type="Gene3D" id="3.30.40.10">
    <property type="entry name" value="Zinc/RING finger domain, C3HC4 (zinc finger)"/>
    <property type="match status" value="2"/>
</dbReference>
<dbReference type="EMBL" id="BFAA01012022">
    <property type="protein sequence ID" value="GCB79548.1"/>
    <property type="molecule type" value="Genomic_DNA"/>
</dbReference>
<dbReference type="PANTHER" id="PTHR10131">
    <property type="entry name" value="TNF RECEPTOR ASSOCIATED FACTOR"/>
    <property type="match status" value="1"/>
</dbReference>
<dbReference type="SMART" id="SM00184">
    <property type="entry name" value="RING"/>
    <property type="match status" value="1"/>
</dbReference>
<feature type="region of interest" description="Disordered" evidence="5">
    <location>
        <begin position="224"/>
        <end position="309"/>
    </location>
</feature>
<dbReference type="AlphaFoldDB" id="A0A401Q2F9"/>
<evidence type="ECO:0000256" key="4">
    <source>
        <dbReference type="PROSITE-ProRule" id="PRU00207"/>
    </source>
</evidence>
<dbReference type="GO" id="GO:0008270">
    <property type="term" value="F:zinc ion binding"/>
    <property type="evidence" value="ECO:0007669"/>
    <property type="project" value="UniProtKB-KW"/>
</dbReference>
<reference evidence="8 9" key="1">
    <citation type="journal article" date="2018" name="Nat. Ecol. Evol.">
        <title>Shark genomes provide insights into elasmobranch evolution and the origin of vertebrates.</title>
        <authorList>
            <person name="Hara Y"/>
            <person name="Yamaguchi K"/>
            <person name="Onimaru K"/>
            <person name="Kadota M"/>
            <person name="Koyanagi M"/>
            <person name="Keeley SD"/>
            <person name="Tatsumi K"/>
            <person name="Tanaka K"/>
            <person name="Motone F"/>
            <person name="Kageyama Y"/>
            <person name="Nozu R"/>
            <person name="Adachi N"/>
            <person name="Nishimura O"/>
            <person name="Nakagawa R"/>
            <person name="Tanegashima C"/>
            <person name="Kiyatake I"/>
            <person name="Matsumoto R"/>
            <person name="Murakumo K"/>
            <person name="Nishida K"/>
            <person name="Terakita A"/>
            <person name="Kuratani S"/>
            <person name="Sato K"/>
            <person name="Hyodo S Kuraku.S."/>
        </authorList>
    </citation>
    <scope>NUCLEOTIDE SEQUENCE [LARGE SCALE GENOMIC DNA]</scope>
</reference>
<keyword evidence="1 4" id="KW-0479">Metal-binding</keyword>
<dbReference type="OMA" id="CDFRICK"/>
<dbReference type="SUPFAM" id="SSF49599">
    <property type="entry name" value="TRAF domain-like"/>
    <property type="match status" value="1"/>
</dbReference>
<evidence type="ECO:0000259" key="6">
    <source>
        <dbReference type="PROSITE" id="PS50089"/>
    </source>
</evidence>
<dbReference type="InterPro" id="IPR017907">
    <property type="entry name" value="Znf_RING_CS"/>
</dbReference>
<feature type="compositionally biased region" description="Polar residues" evidence="5">
    <location>
        <begin position="287"/>
        <end position="309"/>
    </location>
</feature>
<dbReference type="Pfam" id="PF02176">
    <property type="entry name" value="zf-TRAF"/>
    <property type="match status" value="1"/>
</dbReference>
<evidence type="ECO:0000256" key="5">
    <source>
        <dbReference type="SAM" id="MobiDB-lite"/>
    </source>
</evidence>
<feature type="compositionally biased region" description="Acidic residues" evidence="5">
    <location>
        <begin position="265"/>
        <end position="278"/>
    </location>
</feature>
<accession>A0A401Q2F9</accession>
<dbReference type="PROSITE" id="PS50089">
    <property type="entry name" value="ZF_RING_2"/>
    <property type="match status" value="1"/>
</dbReference>
<gene>
    <name evidence="8" type="ORF">scyTo_0017908</name>
</gene>
<dbReference type="Proteomes" id="UP000288216">
    <property type="component" value="Unassembled WGS sequence"/>
</dbReference>
<keyword evidence="2 4" id="KW-0863">Zinc-finger</keyword>
<dbReference type="OrthoDB" id="9049620at2759"/>
<organism evidence="8 9">
    <name type="scientific">Scyliorhinus torazame</name>
    <name type="common">Cloudy catshark</name>
    <name type="synonym">Catulus torazame</name>
    <dbReference type="NCBI Taxonomy" id="75743"/>
    <lineage>
        <taxon>Eukaryota</taxon>
        <taxon>Metazoa</taxon>
        <taxon>Chordata</taxon>
        <taxon>Craniata</taxon>
        <taxon>Vertebrata</taxon>
        <taxon>Chondrichthyes</taxon>
        <taxon>Elasmobranchii</taxon>
        <taxon>Galeomorphii</taxon>
        <taxon>Galeoidea</taxon>
        <taxon>Carcharhiniformes</taxon>
        <taxon>Scyliorhinidae</taxon>
        <taxon>Scyliorhinus</taxon>
    </lineage>
</organism>
<evidence type="ECO:0000256" key="3">
    <source>
        <dbReference type="ARBA" id="ARBA00022833"/>
    </source>
</evidence>
<dbReference type="STRING" id="75743.A0A401Q2F9"/>
<protein>
    <recommendedName>
        <fullName evidence="10">RING-type domain-containing protein</fullName>
    </recommendedName>
</protein>